<name>A0A6I1MQK6_9CLOT</name>
<dbReference type="OrthoDB" id="1999899at2"/>
<dbReference type="AlphaFoldDB" id="A0A6I1MQK6"/>
<reference evidence="1 2" key="1">
    <citation type="submission" date="2019-10" db="EMBL/GenBank/DDBJ databases">
        <title>The Genome Sequence of Clostridium tarantellae Isolated from Fish Brain.</title>
        <authorList>
            <person name="Bano L."/>
            <person name="Kiel M."/>
            <person name="Sales G."/>
            <person name="Doxey A.C."/>
            <person name="Mansfield M.J."/>
            <person name="Schiavone M."/>
            <person name="Rossetto O."/>
            <person name="Pirazzini M."/>
            <person name="Dobrindt U."/>
            <person name="Montecucco C."/>
        </authorList>
    </citation>
    <scope>NUCLEOTIDE SEQUENCE [LARGE SCALE GENOMIC DNA]</scope>
    <source>
        <strain evidence="1 2">DSM 3997</strain>
    </source>
</reference>
<dbReference type="RefSeq" id="WP_152892082.1">
    <property type="nucleotide sequence ID" value="NZ_WHJC01000429.1"/>
</dbReference>
<keyword evidence="2" id="KW-1185">Reference proteome</keyword>
<evidence type="ECO:0000313" key="1">
    <source>
        <dbReference type="EMBL" id="MPQ45083.1"/>
    </source>
</evidence>
<organism evidence="1 2">
    <name type="scientific">Clostridium tarantellae</name>
    <dbReference type="NCBI Taxonomy" id="39493"/>
    <lineage>
        <taxon>Bacteria</taxon>
        <taxon>Bacillati</taxon>
        <taxon>Bacillota</taxon>
        <taxon>Clostridia</taxon>
        <taxon>Eubacteriales</taxon>
        <taxon>Clostridiaceae</taxon>
        <taxon>Clostridium</taxon>
    </lineage>
</organism>
<dbReference type="EMBL" id="WHJC01000429">
    <property type="protein sequence ID" value="MPQ45083.1"/>
    <property type="molecule type" value="Genomic_DNA"/>
</dbReference>
<protein>
    <submittedName>
        <fullName evidence="1">Uncharacterized protein</fullName>
    </submittedName>
</protein>
<accession>A0A6I1MQK6</accession>
<gene>
    <name evidence="1" type="ORF">GBZ86_15270</name>
</gene>
<comment type="caution">
    <text evidence="1">The sequence shown here is derived from an EMBL/GenBank/DDBJ whole genome shotgun (WGS) entry which is preliminary data.</text>
</comment>
<dbReference type="Proteomes" id="UP000430345">
    <property type="component" value="Unassembled WGS sequence"/>
</dbReference>
<proteinExistence type="predicted"/>
<sequence>MNLLSSIVYSTGNSAEYDYRLPSLGTRYTNLAIKQSQSNIAHNECDYFGWEGSTVLCWVNQDNNGQLTPTSSFKRTGNILMYYDNNIAKSYWGWKVNMGLKTSSDTWHQCDVHGFFTPF</sequence>
<evidence type="ECO:0000313" key="2">
    <source>
        <dbReference type="Proteomes" id="UP000430345"/>
    </source>
</evidence>